<gene>
    <name evidence="2" type="ORF">A2851_04270</name>
</gene>
<organism evidence="2 3">
    <name type="scientific">Candidatus Kaiserbacteria bacterium RIFCSPHIGHO2_01_FULL_53_29</name>
    <dbReference type="NCBI Taxonomy" id="1798480"/>
    <lineage>
        <taxon>Bacteria</taxon>
        <taxon>Candidatus Kaiseribacteriota</taxon>
    </lineage>
</organism>
<feature type="compositionally biased region" description="Low complexity" evidence="1">
    <location>
        <begin position="73"/>
        <end position="92"/>
    </location>
</feature>
<sequence>MTKTHSALVGIVGVIALLALLAFTISVSADTSNLRDRGSTGRTVDLTPAPAPAPIPTPTPTPPPPPSGGITSVTVGDVDTGNNTGGNVTTGDESVEVHEVNIGPTNPPPPPPTPSTGSGQATPPVPEPECDGRTRTGCTDSTGRIR</sequence>
<accession>A0A1F6CUN3</accession>
<name>A0A1F6CUN3_9BACT</name>
<dbReference type="EMBL" id="MFKT01000021">
    <property type="protein sequence ID" value="OGG52874.1"/>
    <property type="molecule type" value="Genomic_DNA"/>
</dbReference>
<evidence type="ECO:0000313" key="2">
    <source>
        <dbReference type="EMBL" id="OGG52874.1"/>
    </source>
</evidence>
<evidence type="ECO:0000313" key="3">
    <source>
        <dbReference type="Proteomes" id="UP000176863"/>
    </source>
</evidence>
<comment type="caution">
    <text evidence="2">The sequence shown here is derived from an EMBL/GenBank/DDBJ whole genome shotgun (WGS) entry which is preliminary data.</text>
</comment>
<dbReference type="STRING" id="1798480.A2851_04270"/>
<protein>
    <submittedName>
        <fullName evidence="2">Uncharacterized protein</fullName>
    </submittedName>
</protein>
<dbReference type="Proteomes" id="UP000176863">
    <property type="component" value="Unassembled WGS sequence"/>
</dbReference>
<dbReference type="AlphaFoldDB" id="A0A1F6CUN3"/>
<proteinExistence type="predicted"/>
<evidence type="ECO:0000256" key="1">
    <source>
        <dbReference type="SAM" id="MobiDB-lite"/>
    </source>
</evidence>
<feature type="compositionally biased region" description="Polar residues" evidence="1">
    <location>
        <begin position="136"/>
        <end position="146"/>
    </location>
</feature>
<reference evidence="2 3" key="1">
    <citation type="journal article" date="2016" name="Nat. Commun.">
        <title>Thousands of microbial genomes shed light on interconnected biogeochemical processes in an aquifer system.</title>
        <authorList>
            <person name="Anantharaman K."/>
            <person name="Brown C.T."/>
            <person name="Hug L.A."/>
            <person name="Sharon I."/>
            <person name="Castelle C.J."/>
            <person name="Probst A.J."/>
            <person name="Thomas B.C."/>
            <person name="Singh A."/>
            <person name="Wilkins M.J."/>
            <person name="Karaoz U."/>
            <person name="Brodie E.L."/>
            <person name="Williams K.H."/>
            <person name="Hubbard S.S."/>
            <person name="Banfield J.F."/>
        </authorList>
    </citation>
    <scope>NUCLEOTIDE SEQUENCE [LARGE SCALE GENOMIC DNA]</scope>
</reference>
<feature type="compositionally biased region" description="Pro residues" evidence="1">
    <location>
        <begin position="49"/>
        <end position="67"/>
    </location>
</feature>
<feature type="compositionally biased region" description="Pro residues" evidence="1">
    <location>
        <begin position="105"/>
        <end position="114"/>
    </location>
</feature>
<feature type="region of interest" description="Disordered" evidence="1">
    <location>
        <begin position="31"/>
        <end position="146"/>
    </location>
</feature>